<gene>
    <name evidence="1" type="ORF">MCOR_27848</name>
</gene>
<protein>
    <submittedName>
        <fullName evidence="1">Uncharacterized protein</fullName>
    </submittedName>
</protein>
<dbReference type="SUPFAM" id="SSF56672">
    <property type="entry name" value="DNA/RNA polymerases"/>
    <property type="match status" value="1"/>
</dbReference>
<dbReference type="AlphaFoldDB" id="A0A6J8CCL9"/>
<proteinExistence type="predicted"/>
<accession>A0A6J8CCL9</accession>
<evidence type="ECO:0000313" key="1">
    <source>
        <dbReference type="EMBL" id="CAC5392949.1"/>
    </source>
</evidence>
<dbReference type="Proteomes" id="UP000507470">
    <property type="component" value="Unassembled WGS sequence"/>
</dbReference>
<name>A0A6J8CCL9_MYTCO</name>
<evidence type="ECO:0000313" key="2">
    <source>
        <dbReference type="Proteomes" id="UP000507470"/>
    </source>
</evidence>
<dbReference type="PANTHER" id="PTHR37984:SF5">
    <property type="entry name" value="PROTEIN NYNRIN-LIKE"/>
    <property type="match status" value="1"/>
</dbReference>
<dbReference type="PANTHER" id="PTHR37984">
    <property type="entry name" value="PROTEIN CBG26694"/>
    <property type="match status" value="1"/>
</dbReference>
<organism evidence="1 2">
    <name type="scientific">Mytilus coruscus</name>
    <name type="common">Sea mussel</name>
    <dbReference type="NCBI Taxonomy" id="42192"/>
    <lineage>
        <taxon>Eukaryota</taxon>
        <taxon>Metazoa</taxon>
        <taxon>Spiralia</taxon>
        <taxon>Lophotrochozoa</taxon>
        <taxon>Mollusca</taxon>
        <taxon>Bivalvia</taxon>
        <taxon>Autobranchia</taxon>
        <taxon>Pteriomorphia</taxon>
        <taxon>Mytilida</taxon>
        <taxon>Mytiloidea</taxon>
        <taxon>Mytilidae</taxon>
        <taxon>Mytilinae</taxon>
        <taxon>Mytilus</taxon>
    </lineage>
</organism>
<dbReference type="InterPro" id="IPR050951">
    <property type="entry name" value="Retrovirus_Pol_polyprotein"/>
</dbReference>
<dbReference type="EMBL" id="CACVKT020005106">
    <property type="protein sequence ID" value="CAC5392949.1"/>
    <property type="molecule type" value="Genomic_DNA"/>
</dbReference>
<sequence>MKANKRLSGPGNTNLNVVGKFQCMLETKDKFSVQDIYVVKGLSKPLLGRPAIQALGIIDKVKVSSVNASSEANNYYRGGARRTPKENFRRIGKAGLTLNEKCEFSKPSVKFLGQIVDASGCRVDPDKVKAIAEMTKPTDISGPLVPLLSSKGIAELPPRIQRFRMRLLRFDFTIEHVPGKELNIADALSRAPVDLSESNEFETETKAYVDSIVNNFPASDMRLQNIRDECVKDEICKTLMFYCKEGWPEKSSLSDSLKPYWSLQGEFTIIGNMLLKADRLGYPAVVTRRNTRTTS</sequence>
<dbReference type="OrthoDB" id="6151308at2759"/>
<dbReference type="InterPro" id="IPR043502">
    <property type="entry name" value="DNA/RNA_pol_sf"/>
</dbReference>
<keyword evidence="2" id="KW-1185">Reference proteome</keyword>
<reference evidence="1 2" key="1">
    <citation type="submission" date="2020-06" db="EMBL/GenBank/DDBJ databases">
        <authorList>
            <person name="Li R."/>
            <person name="Bekaert M."/>
        </authorList>
    </citation>
    <scope>NUCLEOTIDE SEQUENCE [LARGE SCALE GENOMIC DNA]</scope>
    <source>
        <strain evidence="2">wild</strain>
    </source>
</reference>